<gene>
    <name evidence="2" type="ORF">DWY53_20525</name>
    <name evidence="1" type="ORF">F9Z94_06070</name>
</gene>
<evidence type="ECO:0000313" key="2">
    <source>
        <dbReference type="EMBL" id="RGR32472.1"/>
    </source>
</evidence>
<evidence type="ECO:0000313" key="3">
    <source>
        <dbReference type="Proteomes" id="UP000266497"/>
    </source>
</evidence>
<protein>
    <submittedName>
        <fullName evidence="2">Uncharacterized protein</fullName>
    </submittedName>
</protein>
<evidence type="ECO:0000313" key="1">
    <source>
        <dbReference type="EMBL" id="KAB5439618.1"/>
    </source>
</evidence>
<reference evidence="2 3" key="1">
    <citation type="submission" date="2018-08" db="EMBL/GenBank/DDBJ databases">
        <title>A genome reference for cultivated species of the human gut microbiota.</title>
        <authorList>
            <person name="Zou Y."/>
            <person name="Xue W."/>
            <person name="Luo G."/>
        </authorList>
    </citation>
    <scope>NUCLEOTIDE SEQUENCE [LARGE SCALE GENOMIC DNA]</scope>
    <source>
        <strain evidence="2 3">AF25-30LB</strain>
    </source>
</reference>
<dbReference type="AlphaFoldDB" id="A0A395ULF1"/>
<sequence>MGFNVSHTALHGCNVFRHAELLCSIYGIAHIGMMPHSHHAPPVAGKQYPLQDNVSMYALMHCAKSSGYF</sequence>
<name>A0A395ULF1_PHOVU</name>
<accession>A0A395ULF1</accession>
<dbReference type="EMBL" id="QRUD01000085">
    <property type="protein sequence ID" value="RGR32472.1"/>
    <property type="molecule type" value="Genomic_DNA"/>
</dbReference>
<evidence type="ECO:0000313" key="4">
    <source>
        <dbReference type="Proteomes" id="UP000462885"/>
    </source>
</evidence>
<organism evidence="2 3">
    <name type="scientific">Phocaeicola vulgatus</name>
    <name type="common">Bacteroides vulgatus</name>
    <dbReference type="NCBI Taxonomy" id="821"/>
    <lineage>
        <taxon>Bacteria</taxon>
        <taxon>Pseudomonadati</taxon>
        <taxon>Bacteroidota</taxon>
        <taxon>Bacteroidia</taxon>
        <taxon>Bacteroidales</taxon>
        <taxon>Bacteroidaceae</taxon>
        <taxon>Phocaeicola</taxon>
    </lineage>
</organism>
<comment type="caution">
    <text evidence="2">The sequence shown here is derived from an EMBL/GenBank/DDBJ whole genome shotgun (WGS) entry which is preliminary data.</text>
</comment>
<dbReference type="Proteomes" id="UP000266497">
    <property type="component" value="Unassembled WGS sequence"/>
</dbReference>
<reference evidence="1 4" key="2">
    <citation type="submission" date="2019-10" db="EMBL/GenBank/DDBJ databases">
        <title>Genome Sequence and Assembly of iSURF_14.</title>
        <authorList>
            <person name="Wucher B.R."/>
            <person name="Ruoff K.L."/>
            <person name="Price C.E."/>
            <person name="Valls R.R."/>
            <person name="O'Toole G.A."/>
        </authorList>
    </citation>
    <scope>NUCLEOTIDE SEQUENCE [LARGE SCALE GENOMIC DNA]</scope>
    <source>
        <strain evidence="1 4">ANK132K_3B</strain>
    </source>
</reference>
<proteinExistence type="predicted"/>
<dbReference type="Proteomes" id="UP000462885">
    <property type="component" value="Unassembled WGS sequence"/>
</dbReference>
<dbReference type="EMBL" id="WCIF01000005">
    <property type="protein sequence ID" value="KAB5439618.1"/>
    <property type="molecule type" value="Genomic_DNA"/>
</dbReference>